<comment type="subcellular location">
    <subcellularLocation>
        <location evidence="3">Endoplasmic reticulum membrane</location>
        <topology evidence="3">Peripheral membrane protein</topology>
    </subcellularLocation>
    <subcellularLocation>
        <location evidence="2">Microsome membrane</location>
        <topology evidence="2">Peripheral membrane protein</topology>
    </subcellularLocation>
</comment>
<keyword evidence="15" id="KW-1133">Transmembrane helix</keyword>
<dbReference type="InterPro" id="IPR036396">
    <property type="entry name" value="Cyt_P450_sf"/>
</dbReference>
<dbReference type="CDD" id="cd11056">
    <property type="entry name" value="CYP6-like"/>
    <property type="match status" value="1"/>
</dbReference>
<evidence type="ECO:0000256" key="5">
    <source>
        <dbReference type="ARBA" id="ARBA00022617"/>
    </source>
</evidence>
<evidence type="ECO:0000256" key="2">
    <source>
        <dbReference type="ARBA" id="ARBA00004174"/>
    </source>
</evidence>
<keyword evidence="12 15" id="KW-0472">Membrane</keyword>
<proteinExistence type="inferred from homology"/>
<keyword evidence="11 14" id="KW-0503">Monooxygenase</keyword>
<evidence type="ECO:0000256" key="15">
    <source>
        <dbReference type="SAM" id="Phobius"/>
    </source>
</evidence>
<sequence length="537" mass="62766">MYFAFIISVLVILLGWYYYKTTKGYGSFKAKGFSEEKASFPFGSKMFWDLYLRRRSFRDYANSYKQKYPHDKFFIAWDFGVPRVIVLDVELAKTILVKDFEYFSNRRPFPKLWGDKNKYFVNMMSVLSDIEKWKSIRTMMTPVFTSGKLKAMLPHLDQAADDMLDFIGKLDLKMIDSRYIISRYTTESIAKAGFGVEAGCFDTIDESPFMNNVDIITSRKGSKWRQALVFALFLFLPNWLVKILPISFLDPKSQDFFIKMIEGSIEHRKKSNVTRGDFVDLLIQEYNKIESKGQEKGDEEEITQFDKDAKIQKMNLKALDKEELETLLIANVFILLFAGFETTSSMMTAMLVYLANYPEVQEKLLEEIFDTIQNNTNQNGILSYNEIMGMKYLDMFVHEVLRHFPFLTLERSCTKPYRIPGTNMDIDTETLFIFPNDAFSLNGEHFEEPTKFNPNNFEDEKKRERSVYSFMAFGHGPRNCIGMRFALLQIKTCIYRLLQSYKILRNEKTVDEIVVAPTEMNPDIKGGAWVKFEKRIN</sequence>
<organism evidence="16">
    <name type="scientific">Lepeophtheirus salmonis</name>
    <name type="common">Salmon louse</name>
    <name type="synonym">Caligus salmonis</name>
    <dbReference type="NCBI Taxonomy" id="72036"/>
    <lineage>
        <taxon>Eukaryota</taxon>
        <taxon>Metazoa</taxon>
        <taxon>Ecdysozoa</taxon>
        <taxon>Arthropoda</taxon>
        <taxon>Crustacea</taxon>
        <taxon>Multicrustacea</taxon>
        <taxon>Hexanauplia</taxon>
        <taxon>Copepoda</taxon>
        <taxon>Siphonostomatoida</taxon>
        <taxon>Caligidae</taxon>
        <taxon>Lepeophtheirus</taxon>
    </lineage>
</organism>
<dbReference type="AlphaFoldDB" id="A0A0K2T6L5"/>
<dbReference type="Pfam" id="PF00067">
    <property type="entry name" value="p450"/>
    <property type="match status" value="1"/>
</dbReference>
<dbReference type="InterPro" id="IPR050476">
    <property type="entry name" value="Insect_CytP450_Detox"/>
</dbReference>
<evidence type="ECO:0000256" key="11">
    <source>
        <dbReference type="ARBA" id="ARBA00023033"/>
    </source>
</evidence>
<keyword evidence="7" id="KW-0256">Endoplasmic reticulum</keyword>
<comment type="similarity">
    <text evidence="4 14">Belongs to the cytochrome P450 family.</text>
</comment>
<evidence type="ECO:0000256" key="1">
    <source>
        <dbReference type="ARBA" id="ARBA00001971"/>
    </source>
</evidence>
<dbReference type="PANTHER" id="PTHR24292">
    <property type="entry name" value="CYTOCHROME P450"/>
    <property type="match status" value="1"/>
</dbReference>
<evidence type="ECO:0000313" key="16">
    <source>
        <dbReference type="EMBL" id="CDW21425.1"/>
    </source>
</evidence>
<feature type="binding site" description="axial binding residue" evidence="13">
    <location>
        <position position="480"/>
    </location>
    <ligand>
        <name>heme</name>
        <dbReference type="ChEBI" id="CHEBI:30413"/>
    </ligand>
    <ligandPart>
        <name>Fe</name>
        <dbReference type="ChEBI" id="CHEBI:18248"/>
    </ligandPart>
</feature>
<dbReference type="GO" id="GO:0004497">
    <property type="term" value="F:monooxygenase activity"/>
    <property type="evidence" value="ECO:0007669"/>
    <property type="project" value="UniProtKB-KW"/>
</dbReference>
<evidence type="ECO:0000256" key="13">
    <source>
        <dbReference type="PIRSR" id="PIRSR602401-1"/>
    </source>
</evidence>
<dbReference type="Gene3D" id="1.10.630.10">
    <property type="entry name" value="Cytochrome P450"/>
    <property type="match status" value="1"/>
</dbReference>
<dbReference type="GO" id="GO:0016705">
    <property type="term" value="F:oxidoreductase activity, acting on paired donors, with incorporation or reduction of molecular oxygen"/>
    <property type="evidence" value="ECO:0007669"/>
    <property type="project" value="InterPro"/>
</dbReference>
<dbReference type="EMBL" id="HACA01004064">
    <property type="protein sequence ID" value="CDW21425.1"/>
    <property type="molecule type" value="Transcribed_RNA"/>
</dbReference>
<comment type="cofactor">
    <cofactor evidence="1 13">
        <name>heme</name>
        <dbReference type="ChEBI" id="CHEBI:30413"/>
    </cofactor>
</comment>
<dbReference type="PANTHER" id="PTHR24292:SF54">
    <property type="entry name" value="CYP9F3-RELATED"/>
    <property type="match status" value="1"/>
</dbReference>
<evidence type="ECO:0000256" key="14">
    <source>
        <dbReference type="RuleBase" id="RU000461"/>
    </source>
</evidence>
<dbReference type="PROSITE" id="PS00086">
    <property type="entry name" value="CYTOCHROME_P450"/>
    <property type="match status" value="1"/>
</dbReference>
<evidence type="ECO:0000256" key="4">
    <source>
        <dbReference type="ARBA" id="ARBA00010617"/>
    </source>
</evidence>
<protein>
    <submittedName>
        <fullName evidence="16">Cytochrome P450 9a20 [Bombyx mori]</fullName>
    </submittedName>
</protein>
<keyword evidence="9 14" id="KW-0560">Oxidoreductase</keyword>
<dbReference type="InterPro" id="IPR017972">
    <property type="entry name" value="Cyt_P450_CS"/>
</dbReference>
<keyword evidence="15" id="KW-0812">Transmembrane</keyword>
<keyword evidence="5 13" id="KW-0349">Heme</keyword>
<keyword evidence="8" id="KW-0492">Microsome</keyword>
<evidence type="ECO:0000256" key="9">
    <source>
        <dbReference type="ARBA" id="ARBA00023002"/>
    </source>
</evidence>
<evidence type="ECO:0000256" key="3">
    <source>
        <dbReference type="ARBA" id="ARBA00004406"/>
    </source>
</evidence>
<dbReference type="GO" id="GO:0020037">
    <property type="term" value="F:heme binding"/>
    <property type="evidence" value="ECO:0007669"/>
    <property type="project" value="InterPro"/>
</dbReference>
<dbReference type="PRINTS" id="PR00463">
    <property type="entry name" value="EP450I"/>
</dbReference>
<dbReference type="GO" id="GO:0005506">
    <property type="term" value="F:iron ion binding"/>
    <property type="evidence" value="ECO:0007669"/>
    <property type="project" value="InterPro"/>
</dbReference>
<name>A0A0K2T6L5_LEPSM</name>
<reference evidence="16" key="1">
    <citation type="submission" date="2014-05" db="EMBL/GenBank/DDBJ databases">
        <authorList>
            <person name="Chronopoulou M."/>
        </authorList>
    </citation>
    <scope>NUCLEOTIDE SEQUENCE</scope>
    <source>
        <tissue evidence="16">Whole organism</tissue>
    </source>
</reference>
<keyword evidence="6 13" id="KW-0479">Metal-binding</keyword>
<feature type="transmembrane region" description="Helical" evidence="15">
    <location>
        <begin position="227"/>
        <end position="249"/>
    </location>
</feature>
<gene>
    <name evidence="16" type="primary">Cyp9a20</name>
</gene>
<evidence type="ECO:0000256" key="8">
    <source>
        <dbReference type="ARBA" id="ARBA00022848"/>
    </source>
</evidence>
<evidence type="ECO:0000256" key="10">
    <source>
        <dbReference type="ARBA" id="ARBA00023004"/>
    </source>
</evidence>
<dbReference type="OrthoDB" id="6364703at2759"/>
<keyword evidence="10 13" id="KW-0408">Iron</keyword>
<dbReference type="SUPFAM" id="SSF48264">
    <property type="entry name" value="Cytochrome P450"/>
    <property type="match status" value="1"/>
</dbReference>
<accession>A0A0K2T6L5</accession>
<feature type="transmembrane region" description="Helical" evidence="15">
    <location>
        <begin position="6"/>
        <end position="21"/>
    </location>
</feature>
<evidence type="ECO:0000256" key="6">
    <source>
        <dbReference type="ARBA" id="ARBA00022723"/>
    </source>
</evidence>
<dbReference type="PRINTS" id="PR00385">
    <property type="entry name" value="P450"/>
</dbReference>
<dbReference type="FunFam" id="1.10.630.10:FF:000182">
    <property type="entry name" value="Cytochrome P450 3A4"/>
    <property type="match status" value="1"/>
</dbReference>
<evidence type="ECO:0000256" key="7">
    <source>
        <dbReference type="ARBA" id="ARBA00022824"/>
    </source>
</evidence>
<evidence type="ECO:0000256" key="12">
    <source>
        <dbReference type="ARBA" id="ARBA00023136"/>
    </source>
</evidence>
<dbReference type="InterPro" id="IPR002401">
    <property type="entry name" value="Cyt_P450_E_grp-I"/>
</dbReference>
<dbReference type="GO" id="GO:0005789">
    <property type="term" value="C:endoplasmic reticulum membrane"/>
    <property type="evidence" value="ECO:0007669"/>
    <property type="project" value="UniProtKB-SubCell"/>
</dbReference>
<dbReference type="InterPro" id="IPR001128">
    <property type="entry name" value="Cyt_P450"/>
</dbReference>